<dbReference type="PANTHER" id="PTHR45398">
    <property type="match status" value="1"/>
</dbReference>
<dbReference type="Proteomes" id="UP000194350">
    <property type="component" value="Unassembled WGS sequence"/>
</dbReference>
<dbReference type="InterPro" id="IPR045851">
    <property type="entry name" value="AMP-bd_C_sf"/>
</dbReference>
<dbReference type="Pfam" id="PF00501">
    <property type="entry name" value="AMP-binding"/>
    <property type="match status" value="1"/>
</dbReference>
<evidence type="ECO:0000259" key="1">
    <source>
        <dbReference type="Pfam" id="PF00501"/>
    </source>
</evidence>
<organism evidence="2 3">
    <name type="scientific">Xenorhabdus vietnamensis</name>
    <dbReference type="NCBI Taxonomy" id="351656"/>
    <lineage>
        <taxon>Bacteria</taxon>
        <taxon>Pseudomonadati</taxon>
        <taxon>Pseudomonadota</taxon>
        <taxon>Gammaproteobacteria</taxon>
        <taxon>Enterobacterales</taxon>
        <taxon>Morganellaceae</taxon>
        <taxon>Xenorhabdus</taxon>
    </lineage>
</organism>
<feature type="domain" description="AMP-dependent synthetase/ligase" evidence="1">
    <location>
        <begin position="28"/>
        <end position="354"/>
    </location>
</feature>
<dbReference type="InterPro" id="IPR020845">
    <property type="entry name" value="AMP-binding_CS"/>
</dbReference>
<dbReference type="InterPro" id="IPR042099">
    <property type="entry name" value="ANL_N_sf"/>
</dbReference>
<accession>A0A1Y2S7F5</accession>
<dbReference type="Gene3D" id="3.40.50.12780">
    <property type="entry name" value="N-terminal domain of ligase-like"/>
    <property type="match status" value="1"/>
</dbReference>
<dbReference type="OrthoDB" id="5817163at2"/>
<keyword evidence="3" id="KW-1185">Reference proteome</keyword>
<evidence type="ECO:0000313" key="2">
    <source>
        <dbReference type="EMBL" id="OTA14531.1"/>
    </source>
</evidence>
<comment type="caution">
    <text evidence="2">The sequence shown here is derived from an EMBL/GenBank/DDBJ whole genome shotgun (WGS) entry which is preliminary data.</text>
</comment>
<name>A0A1Y2S7F5_9GAMM</name>
<dbReference type="InterPro" id="IPR000873">
    <property type="entry name" value="AMP-dep_synth/lig_dom"/>
</dbReference>
<dbReference type="RefSeq" id="WP_086110523.1">
    <property type="nucleotide sequence ID" value="NZ_CAWNGD010000071.1"/>
</dbReference>
<dbReference type="PANTHER" id="PTHR45398:SF1">
    <property type="entry name" value="ENZYME, PUTATIVE (JCVI)-RELATED"/>
    <property type="match status" value="1"/>
</dbReference>
<reference evidence="2 3" key="1">
    <citation type="submission" date="2016-10" db="EMBL/GenBank/DDBJ databases">
        <title>Systematic genetic and metabolomic analysis of Xenorhabdus and Photorhabdus spp., highlights the requirements for a dual symbiotic and pathogenic life style.</title>
        <authorList>
            <person name="Tobias N.J."/>
            <person name="Wolff H."/>
            <person name="Djahanschiri B."/>
            <person name="Pidot S.J."/>
            <person name="Stinear T.P."/>
            <person name="Ebersberger I."/>
            <person name="Bode H.B."/>
        </authorList>
    </citation>
    <scope>NUCLEOTIDE SEQUENCE [LARGE SCALE GENOMIC DNA]</scope>
    <source>
        <strain evidence="2 3">DSM 22392</strain>
    </source>
</reference>
<proteinExistence type="predicted"/>
<protein>
    <submittedName>
        <fullName evidence="2">D-alanine--poly ligase subunit 1</fullName>
    </submittedName>
</protein>
<dbReference type="EMBL" id="MUBJ01000028">
    <property type="protein sequence ID" value="OTA14531.1"/>
    <property type="molecule type" value="Genomic_DNA"/>
</dbReference>
<dbReference type="PROSITE" id="PS00455">
    <property type="entry name" value="AMP_BINDING"/>
    <property type="match status" value="1"/>
</dbReference>
<keyword evidence="2" id="KW-0436">Ligase</keyword>
<gene>
    <name evidence="2" type="ORF">Xvie_03622</name>
</gene>
<evidence type="ECO:0000313" key="3">
    <source>
        <dbReference type="Proteomes" id="UP000194350"/>
    </source>
</evidence>
<dbReference type="AlphaFoldDB" id="A0A1Y2S7F5"/>
<dbReference type="GO" id="GO:0016874">
    <property type="term" value="F:ligase activity"/>
    <property type="evidence" value="ECO:0007669"/>
    <property type="project" value="UniProtKB-KW"/>
</dbReference>
<dbReference type="Gene3D" id="3.30.300.30">
    <property type="match status" value="1"/>
</dbReference>
<dbReference type="STRING" id="351656.Xvie_03622"/>
<dbReference type="SUPFAM" id="SSF56801">
    <property type="entry name" value="Acetyl-CoA synthetase-like"/>
    <property type="match status" value="1"/>
</dbReference>
<sequence length="508" mass="56435">MSVAYSSMVTIFNTFRHNASPTYHHVEGDLSYQALFDNAATLASTLRESGREPVLIYGHKNRAYLVAYWACILAGRTFVPVETDNHQSRVAAIATQSGATLVLNTTASPLNSVVTIPVRPVSLETTLSTQEREQIAQFWRTQTATFTDQDTMYMMFSSGTTGAPKGILVSYGNTADFIGWLKHAFPLHGAISGNIRYCFDVSLYELWLAWLHGQPISSLDHSDMINTRKAIQRHRQHGTTTWVSTPSMTACYLKDHQFDAEALPDLSRFIFCGEVLSKSLVNTLRAKFPQAAIINTYGPTECTVAVTSIEIQAQHLADTRPLPVGQVRPNSQVLVDPHTQEILIQGASVGNGYLEAGTEQAQKFVSLATPATRRYHTGDLGQLDGDTLYFLGRTDREIKVQGHRVDLNVIEKALHTLPGIEEAFVEPWVRKGQIQALRAFVKAPPQMPLTHYADALSAQIPPYMVPKFWYSMETHHLSLNSKLDRGSVAETALKQGECFVFHYDSVNC</sequence>